<sequence length="85" mass="10156">MNKELFIKAINDDLEKMRQESRRFFTETDMMNLLKLLARYHRGQDGSNVINIVNKLDLLVKDLQNFGEKNAYAYIANFVRNNWEK</sequence>
<protein>
    <submittedName>
        <fullName evidence="1">Uncharacterized protein</fullName>
    </submittedName>
</protein>
<gene>
    <name evidence="1" type="ORF">CVIC8964_0778</name>
</gene>
<accession>A0A1X9T109</accession>
<dbReference type="STRING" id="1660074.CVIC8964_0778"/>
<evidence type="ECO:0000313" key="1">
    <source>
        <dbReference type="EMBL" id="ARR02190.1"/>
    </source>
</evidence>
<proteinExistence type="predicted"/>
<reference evidence="1 2" key="1">
    <citation type="journal article" date="2017" name="Genome Biol. Evol.">
        <title>Comparative Genomic Analysis Identifies a Campylobacter Clade Deficient in Selenium Metabolism.</title>
        <authorList>
            <person name="Miller W.G."/>
            <person name="Yee E."/>
            <person name="Lopes B.S."/>
            <person name="Chapman M.H."/>
            <person name="Huynh S."/>
            <person name="Bono J.L."/>
            <person name="Parker C.T."/>
            <person name="Strachan N.J.C."/>
            <person name="Forbes K.J."/>
        </authorList>
    </citation>
    <scope>NUCLEOTIDE SEQUENCE [LARGE SCALE GENOMIC DNA]</scope>
    <source>
        <strain evidence="1 2">RM8964</strain>
    </source>
</reference>
<dbReference type="Proteomes" id="UP000194265">
    <property type="component" value="Chromosome"/>
</dbReference>
<dbReference type="AlphaFoldDB" id="A0A1X9T109"/>
<evidence type="ECO:0000313" key="2">
    <source>
        <dbReference type="Proteomes" id="UP000194265"/>
    </source>
</evidence>
<dbReference type="OrthoDB" id="9946615at2"/>
<dbReference type="RefSeq" id="WP_086333641.1">
    <property type="nucleotide sequence ID" value="NZ_CP018791.1"/>
</dbReference>
<dbReference type="EMBL" id="CP018791">
    <property type="protein sequence ID" value="ARR02190.1"/>
    <property type="molecule type" value="Genomic_DNA"/>
</dbReference>
<organism evidence="1 2">
    <name type="scientific">Campylobacter vicugnae</name>
    <dbReference type="NCBI Taxonomy" id="1660076"/>
    <lineage>
        <taxon>Bacteria</taxon>
        <taxon>Pseudomonadati</taxon>
        <taxon>Campylobacterota</taxon>
        <taxon>Epsilonproteobacteria</taxon>
        <taxon>Campylobacterales</taxon>
        <taxon>Campylobacteraceae</taxon>
        <taxon>Campylobacter</taxon>
    </lineage>
</organism>
<name>A0A1X9T109_9BACT</name>